<keyword evidence="1" id="KW-0812">Transmembrane</keyword>
<evidence type="ECO:0000256" key="1">
    <source>
        <dbReference type="SAM" id="Phobius"/>
    </source>
</evidence>
<dbReference type="InParanoid" id="B0DVE0"/>
<name>B0DVE0_LACBS</name>
<feature type="transmembrane region" description="Helical" evidence="1">
    <location>
        <begin position="552"/>
        <end position="572"/>
    </location>
</feature>
<keyword evidence="4" id="KW-1185">Reference proteome</keyword>
<feature type="transmembrane region" description="Helical" evidence="1">
    <location>
        <begin position="206"/>
        <end position="226"/>
    </location>
</feature>
<reference evidence="3 4" key="1">
    <citation type="journal article" date="2008" name="Nature">
        <title>The genome of Laccaria bicolor provides insights into mycorrhizal symbiosis.</title>
        <authorList>
            <person name="Martin F."/>
            <person name="Aerts A."/>
            <person name="Ahren D."/>
            <person name="Brun A."/>
            <person name="Danchin E.G.J."/>
            <person name="Duchaussoy F."/>
            <person name="Gibon J."/>
            <person name="Kohler A."/>
            <person name="Lindquist E."/>
            <person name="Pereda V."/>
            <person name="Salamov A."/>
            <person name="Shapiro H.J."/>
            <person name="Wuyts J."/>
            <person name="Blaudez D."/>
            <person name="Buee M."/>
            <person name="Brokstein P."/>
            <person name="Canbaeck B."/>
            <person name="Cohen D."/>
            <person name="Courty P.E."/>
            <person name="Coutinho P.M."/>
            <person name="Delaruelle C."/>
            <person name="Detter J.C."/>
            <person name="Deveau A."/>
            <person name="DiFazio S."/>
            <person name="Duplessis S."/>
            <person name="Fraissinet-Tachet L."/>
            <person name="Lucic E."/>
            <person name="Frey-Klett P."/>
            <person name="Fourrey C."/>
            <person name="Feussner I."/>
            <person name="Gay G."/>
            <person name="Grimwood J."/>
            <person name="Hoegger P.J."/>
            <person name="Jain P."/>
            <person name="Kilaru S."/>
            <person name="Labbe J."/>
            <person name="Lin Y.C."/>
            <person name="Legue V."/>
            <person name="Le Tacon F."/>
            <person name="Marmeisse R."/>
            <person name="Melayah D."/>
            <person name="Montanini B."/>
            <person name="Muratet M."/>
            <person name="Nehls U."/>
            <person name="Niculita-Hirzel H."/>
            <person name="Oudot-Le Secq M.P."/>
            <person name="Peter M."/>
            <person name="Quesneville H."/>
            <person name="Rajashekar B."/>
            <person name="Reich M."/>
            <person name="Rouhier N."/>
            <person name="Schmutz J."/>
            <person name="Yin T."/>
            <person name="Chalot M."/>
            <person name="Henrissat B."/>
            <person name="Kuees U."/>
            <person name="Lucas S."/>
            <person name="Van de Peer Y."/>
            <person name="Podila G.K."/>
            <person name="Polle A."/>
            <person name="Pukkila P.J."/>
            <person name="Richardson P.M."/>
            <person name="Rouze P."/>
            <person name="Sanders I.R."/>
            <person name="Stajich J.E."/>
            <person name="Tunlid A."/>
            <person name="Tuskan G."/>
            <person name="Grigoriev I.V."/>
        </authorList>
    </citation>
    <scope>NUCLEOTIDE SEQUENCE [LARGE SCALE GENOMIC DNA]</scope>
    <source>
        <strain evidence="4">S238N-H82 / ATCC MYA-4686</strain>
    </source>
</reference>
<dbReference type="GeneID" id="6083501"/>
<proteinExistence type="predicted"/>
<gene>
    <name evidence="3" type="ORF">LACBIDRAFT_333256</name>
</gene>
<keyword evidence="1" id="KW-0472">Membrane</keyword>
<feature type="chain" id="PRO_5002747371" evidence="2">
    <location>
        <begin position="23"/>
        <end position="666"/>
    </location>
</feature>
<feature type="signal peptide" evidence="2">
    <location>
        <begin position="1"/>
        <end position="22"/>
    </location>
</feature>
<protein>
    <submittedName>
        <fullName evidence="3">Predicted protein</fullName>
    </submittedName>
</protein>
<keyword evidence="1" id="KW-1133">Transmembrane helix</keyword>
<dbReference type="RefSeq" id="XP_001887849.1">
    <property type="nucleotide sequence ID" value="XM_001887814.1"/>
</dbReference>
<dbReference type="AlphaFoldDB" id="B0DVE0"/>
<accession>B0DVE0</accession>
<organism evidence="4">
    <name type="scientific">Laccaria bicolor (strain S238N-H82 / ATCC MYA-4686)</name>
    <name type="common">Bicoloured deceiver</name>
    <name type="synonym">Laccaria laccata var. bicolor</name>
    <dbReference type="NCBI Taxonomy" id="486041"/>
    <lineage>
        <taxon>Eukaryota</taxon>
        <taxon>Fungi</taxon>
        <taxon>Dikarya</taxon>
        <taxon>Basidiomycota</taxon>
        <taxon>Agaricomycotina</taxon>
        <taxon>Agaricomycetes</taxon>
        <taxon>Agaricomycetidae</taxon>
        <taxon>Agaricales</taxon>
        <taxon>Agaricineae</taxon>
        <taxon>Hydnangiaceae</taxon>
        <taxon>Laccaria</taxon>
    </lineage>
</organism>
<evidence type="ECO:0000256" key="2">
    <source>
        <dbReference type="SAM" id="SignalP"/>
    </source>
</evidence>
<dbReference type="EMBL" id="DS547138">
    <property type="protein sequence ID" value="EDR01497.1"/>
    <property type="molecule type" value="Genomic_DNA"/>
</dbReference>
<evidence type="ECO:0000313" key="3">
    <source>
        <dbReference type="EMBL" id="EDR01497.1"/>
    </source>
</evidence>
<dbReference type="OrthoDB" id="3208378at2759"/>
<evidence type="ECO:0000313" key="4">
    <source>
        <dbReference type="Proteomes" id="UP000001194"/>
    </source>
</evidence>
<dbReference type="Proteomes" id="UP000001194">
    <property type="component" value="Unassembled WGS sequence"/>
</dbReference>
<dbReference type="STRING" id="486041.B0DVE0"/>
<keyword evidence="2" id="KW-0732">Signal</keyword>
<dbReference type="KEGG" id="lbc:LACBIDRAFT_333256"/>
<dbReference type="HOGENOM" id="CLU_026866_0_0_1"/>
<sequence>MKFILTVVLLLLAPLAPLTVSADGDATSEQCSDCTTTTPQCPPGWSSSLSFPNNQPPGAHAVVNVDYYRSIKGKVVGYKLQSPNRDSDQAQDDSLTIIPHRKFFFLLQENAHTSHSVQAAFICQGRSSIRSPPLPDYLFLYCGSIPYRPASATRAAAAWWAGKLLWRCAFMFMEKSEITLAGFSKVISGGITAMLSPSHVSSRRNWLLVYAIIFICFVMDYFSAILTGSITWKPAFTLVDGVVPLTNLTEGIPGLDISFYRNQQLLALQVIELAASLAVVSWGVTNTNSSNLPLPSNLTRRAIVQAANLHLPPNSTLETILLPYFTVENFEYITDPASTLSSQQWSLLNDSSPYNPYLLGEGFAALFPDGSWGPGSSTTLPSPVNITESRLLGIQVETPFVPGCTPLANSMVPQNITPYLTSIINAPSYSCFIFANMTYTASAALCRDCEIVSPTVVQGHVGRVDPISDPLTIEALAITPSVGTRILFSIYADPVPGDSSTYQDIAIEFVSRSYQSAWSSLATVLGDVAQHNQTSVLIAVSASRPSVLRWRVYFWAGLHLAVLLGGIAFVYFQSRFHHPWISHPMTAAFLLDTTGIFKEGGAANAMDPWNPDAKYPPGKLKLNDYDPTRPGQARTVVLVPTANTPPSSPKLTGGDSESDVLLTQFA</sequence>